<comment type="caution">
    <text evidence="1">The sequence shown here is derived from an EMBL/GenBank/DDBJ whole genome shotgun (WGS) entry which is preliminary data.</text>
</comment>
<reference evidence="1" key="1">
    <citation type="journal article" date="2021" name="New Phytol.">
        <title>Evolutionary innovations through gain and loss of genes in the ectomycorrhizal Boletales.</title>
        <authorList>
            <person name="Wu G."/>
            <person name="Miyauchi S."/>
            <person name="Morin E."/>
            <person name="Kuo A."/>
            <person name="Drula E."/>
            <person name="Varga T."/>
            <person name="Kohler A."/>
            <person name="Feng B."/>
            <person name="Cao Y."/>
            <person name="Lipzen A."/>
            <person name="Daum C."/>
            <person name="Hundley H."/>
            <person name="Pangilinan J."/>
            <person name="Johnson J."/>
            <person name="Barry K."/>
            <person name="LaButti K."/>
            <person name="Ng V."/>
            <person name="Ahrendt S."/>
            <person name="Min B."/>
            <person name="Choi I.G."/>
            <person name="Park H."/>
            <person name="Plett J.M."/>
            <person name="Magnuson J."/>
            <person name="Spatafora J.W."/>
            <person name="Nagy L.G."/>
            <person name="Henrissat B."/>
            <person name="Grigoriev I.V."/>
            <person name="Yang Z.L."/>
            <person name="Xu J."/>
            <person name="Martin F.M."/>
        </authorList>
    </citation>
    <scope>NUCLEOTIDE SEQUENCE</scope>
    <source>
        <strain evidence="1">KUC20120723A-06</strain>
    </source>
</reference>
<protein>
    <submittedName>
        <fullName evidence="1">Uncharacterized protein</fullName>
    </submittedName>
</protein>
<organism evidence="1 2">
    <name type="scientific">Leucogyrophana mollusca</name>
    <dbReference type="NCBI Taxonomy" id="85980"/>
    <lineage>
        <taxon>Eukaryota</taxon>
        <taxon>Fungi</taxon>
        <taxon>Dikarya</taxon>
        <taxon>Basidiomycota</taxon>
        <taxon>Agaricomycotina</taxon>
        <taxon>Agaricomycetes</taxon>
        <taxon>Agaricomycetidae</taxon>
        <taxon>Boletales</taxon>
        <taxon>Boletales incertae sedis</taxon>
        <taxon>Leucogyrophana</taxon>
    </lineage>
</organism>
<dbReference type="EMBL" id="MU266368">
    <property type="protein sequence ID" value="KAH7927315.1"/>
    <property type="molecule type" value="Genomic_DNA"/>
</dbReference>
<sequence>MNEKELTQKEKELRRETENLKQRLVEVSKREKEVATLFEECRDHAAKAALKQLEDHFTCPLCFEIMACPYSLNPRLCGHTFCATCILKWFFSRVHRACANWHEAVDCPMCRSQLCCTPDRIPRPEFTFPFTPNRTVDSVIRSLINVLSTKADSSNRSLTNTFIEWAEDGHAMIEWEKRDADGRDEMNSLGACWVTMKPTDILNIKARLEV</sequence>
<accession>A0ACB8BN29</accession>
<gene>
    <name evidence="1" type="ORF">BV22DRAFT_1007244</name>
</gene>
<evidence type="ECO:0000313" key="1">
    <source>
        <dbReference type="EMBL" id="KAH7927315.1"/>
    </source>
</evidence>
<dbReference type="Proteomes" id="UP000790709">
    <property type="component" value="Unassembled WGS sequence"/>
</dbReference>
<name>A0ACB8BN29_9AGAM</name>
<proteinExistence type="predicted"/>
<keyword evidence="2" id="KW-1185">Reference proteome</keyword>
<evidence type="ECO:0000313" key="2">
    <source>
        <dbReference type="Proteomes" id="UP000790709"/>
    </source>
</evidence>